<evidence type="ECO:0000256" key="6">
    <source>
        <dbReference type="ARBA" id="ARBA00022989"/>
    </source>
</evidence>
<organism evidence="11 12">
    <name type="scientific">Paracoccus methylovorus</name>
    <dbReference type="NCBI Taxonomy" id="2812658"/>
    <lineage>
        <taxon>Bacteria</taxon>
        <taxon>Pseudomonadati</taxon>
        <taxon>Pseudomonadota</taxon>
        <taxon>Alphaproteobacteria</taxon>
        <taxon>Rhodobacterales</taxon>
        <taxon>Paracoccaceae</taxon>
        <taxon>Paracoccus</taxon>
    </lineage>
</organism>
<comment type="subcellular location">
    <subcellularLocation>
        <location evidence="1 9">Cell membrane</location>
        <topology evidence="1 9">Single-pass membrane protein</topology>
    </subcellularLocation>
</comment>
<comment type="similarity">
    <text evidence="9">Belongs to the TatA/E family.</text>
</comment>
<evidence type="ECO:0000256" key="3">
    <source>
        <dbReference type="ARBA" id="ARBA00022475"/>
    </source>
</evidence>
<keyword evidence="3 9" id="KW-1003">Cell membrane</keyword>
<keyword evidence="5 9" id="KW-0653">Protein transport</keyword>
<evidence type="ECO:0000256" key="9">
    <source>
        <dbReference type="HAMAP-Rule" id="MF_00236"/>
    </source>
</evidence>
<keyword evidence="2 9" id="KW-0813">Transport</keyword>
<proteinExistence type="inferred from homology"/>
<keyword evidence="8 9" id="KW-0472">Membrane</keyword>
<comment type="function">
    <text evidence="9">Part of the twin-arginine translocation (Tat) system that transports large folded proteins containing a characteristic twin-arginine motif in their signal peptide across membranes. TatA could form the protein-conducting channel of the Tat system.</text>
</comment>
<evidence type="ECO:0000256" key="1">
    <source>
        <dbReference type="ARBA" id="ARBA00004162"/>
    </source>
</evidence>
<dbReference type="InterPro" id="IPR003369">
    <property type="entry name" value="TatA/B/E"/>
</dbReference>
<evidence type="ECO:0000313" key="12">
    <source>
        <dbReference type="Proteomes" id="UP000663629"/>
    </source>
</evidence>
<keyword evidence="6 9" id="KW-1133">Transmembrane helix</keyword>
<keyword evidence="12" id="KW-1185">Reference proteome</keyword>
<reference evidence="11 12" key="1">
    <citation type="submission" date="2021-02" db="EMBL/GenBank/DDBJ databases">
        <title>Paracoccus methylovroum sp.nov., a new methanol and methylamine utilizing methylotrophic denitrifer.</title>
        <authorList>
            <person name="Timsy T."/>
            <person name="Behrendt U."/>
            <person name="Ulrich A."/>
            <person name="Spanner T."/>
            <person name="Foesel B.U."/>
            <person name="Horn M.A."/>
            <person name="Kolb S."/>
        </authorList>
    </citation>
    <scope>NUCLEOTIDE SEQUENCE [LARGE SCALE GENOMIC DNA]</scope>
    <source>
        <strain evidence="11 12">H4-D09</strain>
    </source>
</reference>
<dbReference type="PANTHER" id="PTHR42982">
    <property type="entry name" value="SEC-INDEPENDENT PROTEIN TRANSLOCASE PROTEIN TATA"/>
    <property type="match status" value="1"/>
</dbReference>
<sequence>MHAPSPMALLLIAIVVLVLFGRGKVSSLMGEVGKGITAFKKGVKEGAEDIDTAARSETKELETLSTADDIDRARAEIAAERAKLEAERTRAATDGALRDVTPTDTTKL</sequence>
<dbReference type="EMBL" id="CP070368">
    <property type="protein sequence ID" value="QRZ12472.1"/>
    <property type="molecule type" value="Genomic_DNA"/>
</dbReference>
<dbReference type="HAMAP" id="MF_00236">
    <property type="entry name" value="TatA_E"/>
    <property type="match status" value="1"/>
</dbReference>
<keyword evidence="7 9" id="KW-0811">Translocation</keyword>
<dbReference type="Proteomes" id="UP000663629">
    <property type="component" value="Chromosome 1"/>
</dbReference>
<dbReference type="Pfam" id="PF02416">
    <property type="entry name" value="TatA_B_E"/>
    <property type="match status" value="1"/>
</dbReference>
<keyword evidence="4 9" id="KW-0812">Transmembrane</keyword>
<dbReference type="Gene3D" id="1.20.5.3310">
    <property type="match status" value="1"/>
</dbReference>
<protein>
    <recommendedName>
        <fullName evidence="9">Sec-independent protein translocase protein TatA</fullName>
    </recommendedName>
</protein>
<evidence type="ECO:0000256" key="8">
    <source>
        <dbReference type="ARBA" id="ARBA00023136"/>
    </source>
</evidence>
<feature type="region of interest" description="Disordered" evidence="10">
    <location>
        <begin position="85"/>
        <end position="108"/>
    </location>
</feature>
<dbReference type="InterPro" id="IPR006312">
    <property type="entry name" value="TatA/E"/>
</dbReference>
<name>A0ABX7JE09_9RHOB</name>
<gene>
    <name evidence="9" type="primary">tatA</name>
    <name evidence="11" type="ORF">JWJ88_07560</name>
</gene>
<evidence type="ECO:0000256" key="4">
    <source>
        <dbReference type="ARBA" id="ARBA00022692"/>
    </source>
</evidence>
<evidence type="ECO:0000256" key="7">
    <source>
        <dbReference type="ARBA" id="ARBA00023010"/>
    </source>
</evidence>
<accession>A0ABX7JE09</accession>
<evidence type="ECO:0000256" key="10">
    <source>
        <dbReference type="SAM" id="MobiDB-lite"/>
    </source>
</evidence>
<dbReference type="PANTHER" id="PTHR42982:SF1">
    <property type="entry name" value="SEC-INDEPENDENT PROTEIN TRANSLOCASE PROTEIN TATA"/>
    <property type="match status" value="1"/>
</dbReference>
<comment type="subunit">
    <text evidence="9">The Tat system comprises two distinct complexes: a TatABC complex, containing multiple copies of TatA, TatB and TatC subunits, and a separate TatA complex, containing only TatA subunits. Substrates initially bind to the TatABC complex, which probably triggers association of the separate TatA complex to form the active translocon.</text>
</comment>
<evidence type="ECO:0000313" key="11">
    <source>
        <dbReference type="EMBL" id="QRZ12472.1"/>
    </source>
</evidence>
<evidence type="ECO:0000256" key="2">
    <source>
        <dbReference type="ARBA" id="ARBA00022448"/>
    </source>
</evidence>
<evidence type="ECO:0000256" key="5">
    <source>
        <dbReference type="ARBA" id="ARBA00022927"/>
    </source>
</evidence>